<protein>
    <recommendedName>
        <fullName evidence="1">TACI cysteine-rich domain-containing protein</fullName>
    </recommendedName>
</protein>
<keyword evidence="3" id="KW-1185">Reference proteome</keyword>
<accession>A0A5B8MAS0</accession>
<evidence type="ECO:0000313" key="2">
    <source>
        <dbReference type="EMBL" id="QDZ16895.1"/>
    </source>
</evidence>
<dbReference type="InterPro" id="IPR015384">
    <property type="entry name" value="TACI_Cys-rich-dom"/>
</dbReference>
<name>A0A5B8MAS0_9MICO</name>
<dbReference type="KEGG" id="huw:FPZ11_13720"/>
<reference evidence="2 3" key="1">
    <citation type="submission" date="2019-07" db="EMBL/GenBank/DDBJ databases">
        <title>Full genome sequence of Humibacter sp. WJ7-1.</title>
        <authorList>
            <person name="Im W.-T."/>
        </authorList>
    </citation>
    <scope>NUCLEOTIDE SEQUENCE [LARGE SCALE GENOMIC DNA]</scope>
    <source>
        <strain evidence="2 3">WJ7-1</strain>
    </source>
</reference>
<gene>
    <name evidence="2" type="ORF">FPZ11_13720</name>
</gene>
<dbReference type="AlphaFoldDB" id="A0A5B8MAS0"/>
<dbReference type="Pfam" id="PF09305">
    <property type="entry name" value="TACI-CRD2"/>
    <property type="match status" value="1"/>
</dbReference>
<evidence type="ECO:0000313" key="3">
    <source>
        <dbReference type="Proteomes" id="UP000320216"/>
    </source>
</evidence>
<sequence length="53" mass="5690">MWWAEAHHAETPESTLFRGALGRSCAAVCGEHPRQCSFVCMRTLPTGSAPSTG</sequence>
<dbReference type="Proteomes" id="UP000320216">
    <property type="component" value="Chromosome"/>
</dbReference>
<evidence type="ECO:0000259" key="1">
    <source>
        <dbReference type="Pfam" id="PF09305"/>
    </source>
</evidence>
<dbReference type="EMBL" id="CP042305">
    <property type="protein sequence ID" value="QDZ16895.1"/>
    <property type="molecule type" value="Genomic_DNA"/>
</dbReference>
<proteinExistence type="predicted"/>
<organism evidence="2 3">
    <name type="scientific">Humibacter ginsenosidimutans</name>
    <dbReference type="NCBI Taxonomy" id="2599293"/>
    <lineage>
        <taxon>Bacteria</taxon>
        <taxon>Bacillati</taxon>
        <taxon>Actinomycetota</taxon>
        <taxon>Actinomycetes</taxon>
        <taxon>Micrococcales</taxon>
        <taxon>Microbacteriaceae</taxon>
        <taxon>Humibacter</taxon>
    </lineage>
</organism>
<feature type="domain" description="TACI cysteine-rich" evidence="1">
    <location>
        <begin position="24"/>
        <end position="42"/>
    </location>
</feature>